<accession>A0A0L0NQH9</accession>
<dbReference type="VEuPathDB" id="FungiDB:CJJ09_004651"/>
<dbReference type="VEuPathDB" id="FungiDB:QG37_07402"/>
<name>A0A0L0NQH9_CANAR</name>
<dbReference type="VEuPathDB" id="FungiDB:CJI97_004814"/>
<feature type="region of interest" description="Disordered" evidence="1">
    <location>
        <begin position="29"/>
        <end position="82"/>
    </location>
</feature>
<feature type="region of interest" description="Disordered" evidence="1">
    <location>
        <begin position="116"/>
        <end position="146"/>
    </location>
</feature>
<evidence type="ECO:0000256" key="1">
    <source>
        <dbReference type="SAM" id="MobiDB-lite"/>
    </source>
</evidence>
<comment type="caution">
    <text evidence="2">The sequence shown here is derived from an EMBL/GenBank/DDBJ whole genome shotgun (WGS) entry which is preliminary data.</text>
</comment>
<evidence type="ECO:0000313" key="3">
    <source>
        <dbReference type="Proteomes" id="UP000037122"/>
    </source>
</evidence>
<dbReference type="VEuPathDB" id="FungiDB:CJJ07_001427"/>
<dbReference type="EMBL" id="LGST01000057">
    <property type="protein sequence ID" value="KND96274.1"/>
    <property type="molecule type" value="Genomic_DNA"/>
</dbReference>
<dbReference type="Proteomes" id="UP000037122">
    <property type="component" value="Unassembled WGS sequence"/>
</dbReference>
<evidence type="ECO:0000313" key="2">
    <source>
        <dbReference type="EMBL" id="KND96274.1"/>
    </source>
</evidence>
<gene>
    <name evidence="2" type="ORF">QG37_07402</name>
</gene>
<proteinExistence type="predicted"/>
<organism evidence="2 3">
    <name type="scientific">Candidozyma auris</name>
    <name type="common">Yeast</name>
    <name type="synonym">Candida auris</name>
    <dbReference type="NCBI Taxonomy" id="498019"/>
    <lineage>
        <taxon>Eukaryota</taxon>
        <taxon>Fungi</taxon>
        <taxon>Dikarya</taxon>
        <taxon>Ascomycota</taxon>
        <taxon>Saccharomycotina</taxon>
        <taxon>Pichiomycetes</taxon>
        <taxon>Metschnikowiaceae</taxon>
        <taxon>Candidozyma</taxon>
    </lineage>
</organism>
<protein>
    <submittedName>
        <fullName evidence="2">Uncharacterized protein</fullName>
    </submittedName>
</protein>
<feature type="compositionally biased region" description="Basic and acidic residues" evidence="1">
    <location>
        <begin position="127"/>
        <end position="138"/>
    </location>
</feature>
<dbReference type="VEuPathDB" id="FungiDB:B9J08_004638"/>
<sequence length="146" mass="16202">MMQQRPPENHYNQQFYIVSYQDGQHASPMGMRVPFMGNNPGQSEAAPPLPGWSPQHSKPETPLAGEGPSGSQSDGWVSRPTLPMRSEKFVPISKYNDLVTYTSQLQDSLASMDSRLKLLEGGNSQGQKREEPLESEKPTKKKSKGN</sequence>
<dbReference type="VEuPathDB" id="FungiDB:CJI96_0004512"/>
<reference evidence="3" key="1">
    <citation type="journal article" date="2015" name="BMC Genomics">
        <title>Draft genome of a commonly misdiagnosed multidrug resistant pathogen Candida auris.</title>
        <authorList>
            <person name="Chatterjee S."/>
            <person name="Alampalli S.V."/>
            <person name="Nageshan R.K."/>
            <person name="Chettiar S.T."/>
            <person name="Joshi S."/>
            <person name="Tatu U.S."/>
        </authorList>
    </citation>
    <scope>NUCLEOTIDE SEQUENCE [LARGE SCALE GENOMIC DNA]</scope>
    <source>
        <strain evidence="3">6684</strain>
    </source>
</reference>
<dbReference type="AlphaFoldDB" id="A0A0L0NQH9"/>